<dbReference type="Proteomes" id="UP000634136">
    <property type="component" value="Unassembled WGS sequence"/>
</dbReference>
<evidence type="ECO:0000313" key="1">
    <source>
        <dbReference type="EMBL" id="KAF7804932.1"/>
    </source>
</evidence>
<keyword evidence="2" id="KW-1185">Reference proteome</keyword>
<gene>
    <name evidence="1" type="ORF">G2W53_044043</name>
</gene>
<sequence length="64" mass="7340">MVLTQRLGSSAPLHRFVSWGPMERLAIVSQRRRGERVNMRRRLIDLESIVLSFLSCAAKSTVQQ</sequence>
<reference evidence="1" key="1">
    <citation type="submission" date="2020-09" db="EMBL/GenBank/DDBJ databases">
        <title>Genome-Enabled Discovery of Anthraquinone Biosynthesis in Senna tora.</title>
        <authorList>
            <person name="Kang S.-H."/>
            <person name="Pandey R.P."/>
            <person name="Lee C.-M."/>
            <person name="Sim J.-S."/>
            <person name="Jeong J.-T."/>
            <person name="Choi B.-S."/>
            <person name="Jung M."/>
            <person name="Ginzburg D."/>
            <person name="Zhao K."/>
            <person name="Won S.Y."/>
            <person name="Oh T.-J."/>
            <person name="Yu Y."/>
            <person name="Kim N.-H."/>
            <person name="Lee O.R."/>
            <person name="Lee T.-H."/>
            <person name="Bashyal P."/>
            <person name="Kim T.-S."/>
            <person name="Lee W.-H."/>
            <person name="Kawkins C."/>
            <person name="Kim C.-K."/>
            <person name="Kim J.S."/>
            <person name="Ahn B.O."/>
            <person name="Rhee S.Y."/>
            <person name="Sohng J.K."/>
        </authorList>
    </citation>
    <scope>NUCLEOTIDE SEQUENCE</scope>
    <source>
        <tissue evidence="1">Leaf</tissue>
    </source>
</reference>
<dbReference type="AlphaFoldDB" id="A0A834SPW7"/>
<proteinExistence type="predicted"/>
<organism evidence="1 2">
    <name type="scientific">Senna tora</name>
    <dbReference type="NCBI Taxonomy" id="362788"/>
    <lineage>
        <taxon>Eukaryota</taxon>
        <taxon>Viridiplantae</taxon>
        <taxon>Streptophyta</taxon>
        <taxon>Embryophyta</taxon>
        <taxon>Tracheophyta</taxon>
        <taxon>Spermatophyta</taxon>
        <taxon>Magnoliopsida</taxon>
        <taxon>eudicotyledons</taxon>
        <taxon>Gunneridae</taxon>
        <taxon>Pentapetalae</taxon>
        <taxon>rosids</taxon>
        <taxon>fabids</taxon>
        <taxon>Fabales</taxon>
        <taxon>Fabaceae</taxon>
        <taxon>Caesalpinioideae</taxon>
        <taxon>Cassia clade</taxon>
        <taxon>Senna</taxon>
    </lineage>
</organism>
<dbReference type="EMBL" id="JAAIUW010000013">
    <property type="protein sequence ID" value="KAF7804932.1"/>
    <property type="molecule type" value="Genomic_DNA"/>
</dbReference>
<protein>
    <submittedName>
        <fullName evidence="1">Uncharacterized protein</fullName>
    </submittedName>
</protein>
<name>A0A834SPW7_9FABA</name>
<comment type="caution">
    <text evidence="1">The sequence shown here is derived from an EMBL/GenBank/DDBJ whole genome shotgun (WGS) entry which is preliminary data.</text>
</comment>
<accession>A0A834SPW7</accession>
<evidence type="ECO:0000313" key="2">
    <source>
        <dbReference type="Proteomes" id="UP000634136"/>
    </source>
</evidence>